<dbReference type="GO" id="GO:0003677">
    <property type="term" value="F:DNA binding"/>
    <property type="evidence" value="ECO:0007669"/>
    <property type="project" value="UniProtKB-KW"/>
</dbReference>
<gene>
    <name evidence="5" type="ORF">DS742_14035</name>
</gene>
<evidence type="ECO:0000256" key="2">
    <source>
        <dbReference type="ARBA" id="ARBA00023067"/>
    </source>
</evidence>
<evidence type="ECO:0000256" key="3">
    <source>
        <dbReference type="ARBA" id="ARBA00023125"/>
    </source>
</evidence>
<dbReference type="Proteomes" id="UP000260680">
    <property type="component" value="Unassembled WGS sequence"/>
</dbReference>
<keyword evidence="2" id="KW-0226">DNA condensation</keyword>
<dbReference type="InterPro" id="IPR010992">
    <property type="entry name" value="IHF-like_DNA-bd_dom_sf"/>
</dbReference>
<evidence type="ECO:0000256" key="1">
    <source>
        <dbReference type="ARBA" id="ARBA00010529"/>
    </source>
</evidence>
<dbReference type="SMART" id="SM00411">
    <property type="entry name" value="BHL"/>
    <property type="match status" value="1"/>
</dbReference>
<comment type="similarity">
    <text evidence="1 4">Belongs to the bacterial histone-like protein family.</text>
</comment>
<keyword evidence="3 5" id="KW-0238">DNA-binding</keyword>
<reference evidence="5 6" key="1">
    <citation type="submission" date="2018-07" db="EMBL/GenBank/DDBJ databases">
        <title>New species, Clostridium PI-S10-A1B.</title>
        <authorList>
            <person name="Krishna G."/>
            <person name="Summeta K."/>
            <person name="Shikha S."/>
            <person name="Prabhu P.B."/>
            <person name="Suresh K."/>
        </authorList>
    </citation>
    <scope>NUCLEOTIDE SEQUENCE [LARGE SCALE GENOMIC DNA]</scope>
    <source>
        <strain evidence="5 6">PI-S10-A1B</strain>
    </source>
</reference>
<dbReference type="EMBL" id="QOHO01000043">
    <property type="protein sequence ID" value="RFZ78233.1"/>
    <property type="molecule type" value="Genomic_DNA"/>
</dbReference>
<evidence type="ECO:0000256" key="4">
    <source>
        <dbReference type="RuleBase" id="RU003939"/>
    </source>
</evidence>
<dbReference type="AlphaFoldDB" id="A0A3E2NB67"/>
<dbReference type="GO" id="GO:0030527">
    <property type="term" value="F:structural constituent of chromatin"/>
    <property type="evidence" value="ECO:0007669"/>
    <property type="project" value="InterPro"/>
</dbReference>
<evidence type="ECO:0000313" key="6">
    <source>
        <dbReference type="Proteomes" id="UP000260680"/>
    </source>
</evidence>
<name>A0A3E2NB67_9FIRM</name>
<dbReference type="GO" id="GO:0030261">
    <property type="term" value="P:chromosome condensation"/>
    <property type="evidence" value="ECO:0007669"/>
    <property type="project" value="UniProtKB-KW"/>
</dbReference>
<organism evidence="5 6">
    <name type="scientific">Lacrimispora amygdalina</name>
    <dbReference type="NCBI Taxonomy" id="253257"/>
    <lineage>
        <taxon>Bacteria</taxon>
        <taxon>Bacillati</taxon>
        <taxon>Bacillota</taxon>
        <taxon>Clostridia</taxon>
        <taxon>Lachnospirales</taxon>
        <taxon>Lachnospiraceae</taxon>
        <taxon>Lacrimispora</taxon>
    </lineage>
</organism>
<accession>A0A3E2NB67</accession>
<comment type="caution">
    <text evidence="5">The sequence shown here is derived from an EMBL/GenBank/DDBJ whole genome shotgun (WGS) entry which is preliminary data.</text>
</comment>
<sequence>MTKAELLKEITNSVAELSQKDIDTVLAAYATVVTESLIKNKDEAIPLPGLGTFKVKDVNERRGTIMMGDRKGEEYVTPAHQEPTFKLSKSVKGLFVE</sequence>
<protein>
    <submittedName>
        <fullName evidence="5">HU family DNA-binding protein</fullName>
    </submittedName>
</protein>
<dbReference type="SUPFAM" id="SSF47729">
    <property type="entry name" value="IHF-like DNA-binding proteins"/>
    <property type="match status" value="1"/>
</dbReference>
<dbReference type="Pfam" id="PF00216">
    <property type="entry name" value="Bac_DNA_binding"/>
    <property type="match status" value="1"/>
</dbReference>
<dbReference type="PANTHER" id="PTHR33175">
    <property type="entry name" value="DNA-BINDING PROTEIN HU"/>
    <property type="match status" value="1"/>
</dbReference>
<evidence type="ECO:0000313" key="5">
    <source>
        <dbReference type="EMBL" id="RFZ78233.1"/>
    </source>
</evidence>
<dbReference type="RefSeq" id="WP_117417607.1">
    <property type="nucleotide sequence ID" value="NZ_QOHO01000043.1"/>
</dbReference>
<dbReference type="InterPro" id="IPR000119">
    <property type="entry name" value="Hist_DNA-bd"/>
</dbReference>
<dbReference type="Gene3D" id="4.10.520.10">
    <property type="entry name" value="IHF-like DNA-binding proteins"/>
    <property type="match status" value="1"/>
</dbReference>
<dbReference type="OrthoDB" id="2050843at2"/>
<dbReference type="PANTHER" id="PTHR33175:SF3">
    <property type="entry name" value="DNA-BINDING PROTEIN HU-BETA"/>
    <property type="match status" value="1"/>
</dbReference>
<proteinExistence type="inferred from homology"/>